<protein>
    <submittedName>
        <fullName evidence="3">Exocyst complex component like</fullName>
    </submittedName>
</protein>
<accession>A0A2R6RKK1</accession>
<evidence type="ECO:0000313" key="4">
    <source>
        <dbReference type="Proteomes" id="UP000241394"/>
    </source>
</evidence>
<reference evidence="4" key="2">
    <citation type="journal article" date="2018" name="BMC Genomics">
        <title>A manually annotated Actinidia chinensis var. chinensis (kiwifruit) genome highlights the challenges associated with draft genomes and gene prediction in plants.</title>
        <authorList>
            <person name="Pilkington S.M."/>
            <person name="Crowhurst R."/>
            <person name="Hilario E."/>
            <person name="Nardozza S."/>
            <person name="Fraser L."/>
            <person name="Peng Y."/>
            <person name="Gunaseelan K."/>
            <person name="Simpson R."/>
            <person name="Tahir J."/>
            <person name="Deroles S.C."/>
            <person name="Templeton K."/>
            <person name="Luo Z."/>
            <person name="Davy M."/>
            <person name="Cheng C."/>
            <person name="McNeilage M."/>
            <person name="Scaglione D."/>
            <person name="Liu Y."/>
            <person name="Zhang Q."/>
            <person name="Datson P."/>
            <person name="De Silva N."/>
            <person name="Gardiner S.E."/>
            <person name="Bassett H."/>
            <person name="Chagne D."/>
            <person name="McCallum J."/>
            <person name="Dzierzon H."/>
            <person name="Deng C."/>
            <person name="Wang Y.Y."/>
            <person name="Barron L."/>
            <person name="Manako K."/>
            <person name="Bowen J."/>
            <person name="Foster T.M."/>
            <person name="Erridge Z.A."/>
            <person name="Tiffin H."/>
            <person name="Waite C.N."/>
            <person name="Davies K.M."/>
            <person name="Grierson E.P."/>
            <person name="Laing W.A."/>
            <person name="Kirk R."/>
            <person name="Chen X."/>
            <person name="Wood M."/>
            <person name="Montefiori M."/>
            <person name="Brummell D.A."/>
            <person name="Schwinn K.E."/>
            <person name="Catanach A."/>
            <person name="Fullerton C."/>
            <person name="Li D."/>
            <person name="Meiyalaghan S."/>
            <person name="Nieuwenhuizen N."/>
            <person name="Read N."/>
            <person name="Prakash R."/>
            <person name="Hunter D."/>
            <person name="Zhang H."/>
            <person name="McKenzie M."/>
            <person name="Knabel M."/>
            <person name="Harris A."/>
            <person name="Allan A.C."/>
            <person name="Gleave A."/>
            <person name="Chen A."/>
            <person name="Janssen B.J."/>
            <person name="Plunkett B."/>
            <person name="Ampomah-Dwamena C."/>
            <person name="Voogd C."/>
            <person name="Leif D."/>
            <person name="Lafferty D."/>
            <person name="Souleyre E.J.F."/>
            <person name="Varkonyi-Gasic E."/>
            <person name="Gambi F."/>
            <person name="Hanley J."/>
            <person name="Yao J.L."/>
            <person name="Cheung J."/>
            <person name="David K.M."/>
            <person name="Warren B."/>
            <person name="Marsh K."/>
            <person name="Snowden K.C."/>
            <person name="Lin-Wang K."/>
            <person name="Brian L."/>
            <person name="Martinez-Sanchez M."/>
            <person name="Wang M."/>
            <person name="Ileperuma N."/>
            <person name="Macnee N."/>
            <person name="Campin R."/>
            <person name="McAtee P."/>
            <person name="Drummond R.S.M."/>
            <person name="Espley R.V."/>
            <person name="Ireland H.S."/>
            <person name="Wu R."/>
            <person name="Atkinson R.G."/>
            <person name="Karunairetnam S."/>
            <person name="Bulley S."/>
            <person name="Chunkath S."/>
            <person name="Hanley Z."/>
            <person name="Storey R."/>
            <person name="Thrimawithana A.H."/>
            <person name="Thomson S."/>
            <person name="David C."/>
            <person name="Testolin R."/>
            <person name="Huang H."/>
            <person name="Hellens R.P."/>
            <person name="Schaffer R.J."/>
        </authorList>
    </citation>
    <scope>NUCLEOTIDE SEQUENCE [LARGE SCALE GENOMIC DNA]</scope>
    <source>
        <strain evidence="4">cv. Red5</strain>
    </source>
</reference>
<dbReference type="Proteomes" id="UP000241394">
    <property type="component" value="Chromosome LG5"/>
</dbReference>
<organism evidence="3 4">
    <name type="scientific">Actinidia chinensis var. chinensis</name>
    <name type="common">Chinese soft-hair kiwi</name>
    <dbReference type="NCBI Taxonomy" id="1590841"/>
    <lineage>
        <taxon>Eukaryota</taxon>
        <taxon>Viridiplantae</taxon>
        <taxon>Streptophyta</taxon>
        <taxon>Embryophyta</taxon>
        <taxon>Tracheophyta</taxon>
        <taxon>Spermatophyta</taxon>
        <taxon>Magnoliopsida</taxon>
        <taxon>eudicotyledons</taxon>
        <taxon>Gunneridae</taxon>
        <taxon>Pentapetalae</taxon>
        <taxon>asterids</taxon>
        <taxon>Ericales</taxon>
        <taxon>Actinidiaceae</taxon>
        <taxon>Actinidia</taxon>
    </lineage>
</organism>
<feature type="chain" id="PRO_5015335153" evidence="2">
    <location>
        <begin position="26"/>
        <end position="233"/>
    </location>
</feature>
<dbReference type="Gramene" id="PSS30542">
    <property type="protein sequence ID" value="PSS30542"/>
    <property type="gene ID" value="CEY00_Acc05828"/>
</dbReference>
<feature type="signal peptide" evidence="2">
    <location>
        <begin position="1"/>
        <end position="25"/>
    </location>
</feature>
<proteinExistence type="predicted"/>
<keyword evidence="2" id="KW-0732">Signal</keyword>
<dbReference type="OMA" id="GHKEPNT"/>
<dbReference type="InterPro" id="IPR038804">
    <property type="entry name" value="RGF3"/>
</dbReference>
<evidence type="ECO:0000313" key="3">
    <source>
        <dbReference type="EMBL" id="PSS30542.1"/>
    </source>
</evidence>
<gene>
    <name evidence="3" type="ORF">CEY00_Acc05828</name>
</gene>
<dbReference type="PANTHER" id="PTHR36313">
    <property type="entry name" value="ROOT MERISTEM GROWTH FACTOR 2"/>
    <property type="match status" value="1"/>
</dbReference>
<dbReference type="GO" id="GO:0010082">
    <property type="term" value="P:regulation of root meristem growth"/>
    <property type="evidence" value="ECO:0007669"/>
    <property type="project" value="InterPro"/>
</dbReference>
<dbReference type="GO" id="GO:0008083">
    <property type="term" value="F:growth factor activity"/>
    <property type="evidence" value="ECO:0007669"/>
    <property type="project" value="InterPro"/>
</dbReference>
<comment type="caution">
    <text evidence="3">The sequence shown here is derived from an EMBL/GenBank/DDBJ whole genome shotgun (WGS) entry which is preliminary data.</text>
</comment>
<feature type="compositionally biased region" description="Basic and acidic residues" evidence="1">
    <location>
        <begin position="191"/>
        <end position="220"/>
    </location>
</feature>
<evidence type="ECO:0000256" key="1">
    <source>
        <dbReference type="SAM" id="MobiDB-lite"/>
    </source>
</evidence>
<dbReference type="InParanoid" id="A0A2R6RKK1"/>
<sequence length="233" mass="25781">MAPTRLTSLLLCLLYLLHAIRVSSAYAHQTSEMLGNGLISTGENVASFQKETVDDVPVATARKMKLGGRKLMVAVSRREIEKEGELNIGETSVISGATHDFARKCYELEGKQDLNEKLVLSDKRKDRNASKRVGRSQDQSNSPILEPKTLKPVHFPSSNPHGHFQASKAVSTKATLNNSSKSKTQVSQEPAQKDESQRLVEAAKEIANLMRKDYKDDGKPRHTPPINNHKPTD</sequence>
<reference evidence="3 4" key="1">
    <citation type="submission" date="2017-07" db="EMBL/GenBank/DDBJ databases">
        <title>An improved, manually edited Actinidia chinensis var. chinensis (kiwifruit) genome highlights the challenges associated with draft genomes and gene prediction in plants.</title>
        <authorList>
            <person name="Pilkington S."/>
            <person name="Crowhurst R."/>
            <person name="Hilario E."/>
            <person name="Nardozza S."/>
            <person name="Fraser L."/>
            <person name="Peng Y."/>
            <person name="Gunaseelan K."/>
            <person name="Simpson R."/>
            <person name="Tahir J."/>
            <person name="Deroles S."/>
            <person name="Templeton K."/>
            <person name="Luo Z."/>
            <person name="Davy M."/>
            <person name="Cheng C."/>
            <person name="Mcneilage M."/>
            <person name="Scaglione D."/>
            <person name="Liu Y."/>
            <person name="Zhang Q."/>
            <person name="Datson P."/>
            <person name="De Silva N."/>
            <person name="Gardiner S."/>
            <person name="Bassett H."/>
            <person name="Chagne D."/>
            <person name="Mccallum J."/>
            <person name="Dzierzon H."/>
            <person name="Deng C."/>
            <person name="Wang Y.-Y."/>
            <person name="Barron N."/>
            <person name="Manako K."/>
            <person name="Bowen J."/>
            <person name="Foster T."/>
            <person name="Erridge Z."/>
            <person name="Tiffin H."/>
            <person name="Waite C."/>
            <person name="Davies K."/>
            <person name="Grierson E."/>
            <person name="Laing W."/>
            <person name="Kirk R."/>
            <person name="Chen X."/>
            <person name="Wood M."/>
            <person name="Montefiori M."/>
            <person name="Brummell D."/>
            <person name="Schwinn K."/>
            <person name="Catanach A."/>
            <person name="Fullerton C."/>
            <person name="Li D."/>
            <person name="Meiyalaghan S."/>
            <person name="Nieuwenhuizen N."/>
            <person name="Read N."/>
            <person name="Prakash R."/>
            <person name="Hunter D."/>
            <person name="Zhang H."/>
            <person name="Mckenzie M."/>
            <person name="Knabel M."/>
            <person name="Harris A."/>
            <person name="Allan A."/>
            <person name="Chen A."/>
            <person name="Janssen B."/>
            <person name="Plunkett B."/>
            <person name="Dwamena C."/>
            <person name="Voogd C."/>
            <person name="Leif D."/>
            <person name="Lafferty D."/>
            <person name="Souleyre E."/>
            <person name="Varkonyi-Gasic E."/>
            <person name="Gambi F."/>
            <person name="Hanley J."/>
            <person name="Yao J.-L."/>
            <person name="Cheung J."/>
            <person name="David K."/>
            <person name="Warren B."/>
            <person name="Marsh K."/>
            <person name="Snowden K."/>
            <person name="Lin-Wang K."/>
            <person name="Brian L."/>
            <person name="Martinez-Sanchez M."/>
            <person name="Wang M."/>
            <person name="Ileperuma N."/>
            <person name="Macnee N."/>
            <person name="Campin R."/>
            <person name="Mcatee P."/>
            <person name="Drummond R."/>
            <person name="Espley R."/>
            <person name="Ireland H."/>
            <person name="Wu R."/>
            <person name="Atkinson R."/>
            <person name="Karunairetnam S."/>
            <person name="Bulley S."/>
            <person name="Chunkath S."/>
            <person name="Hanley Z."/>
            <person name="Storey R."/>
            <person name="Thrimawithana A."/>
            <person name="Thomson S."/>
            <person name="David C."/>
            <person name="Testolin R."/>
        </authorList>
    </citation>
    <scope>NUCLEOTIDE SEQUENCE [LARGE SCALE GENOMIC DNA]</scope>
    <source>
        <strain evidence="4">cv. Red5</strain>
        <tissue evidence="3">Young leaf</tissue>
    </source>
</reference>
<feature type="compositionally biased region" description="Polar residues" evidence="1">
    <location>
        <begin position="168"/>
        <end position="190"/>
    </location>
</feature>
<dbReference type="AlphaFoldDB" id="A0A2R6RKK1"/>
<feature type="region of interest" description="Disordered" evidence="1">
    <location>
        <begin position="122"/>
        <end position="233"/>
    </location>
</feature>
<dbReference type="PANTHER" id="PTHR36313:SF7">
    <property type="entry name" value="OS09G0474600 PROTEIN"/>
    <property type="match status" value="1"/>
</dbReference>
<dbReference type="EMBL" id="NKQK01000005">
    <property type="protein sequence ID" value="PSS30542.1"/>
    <property type="molecule type" value="Genomic_DNA"/>
</dbReference>
<name>A0A2R6RKK1_ACTCC</name>
<keyword evidence="4" id="KW-1185">Reference proteome</keyword>
<evidence type="ECO:0000256" key="2">
    <source>
        <dbReference type="SAM" id="SignalP"/>
    </source>
</evidence>
<dbReference type="OrthoDB" id="1937240at2759"/>